<feature type="binding site" evidence="4">
    <location>
        <position position="110"/>
    </location>
    <ligand>
        <name>NAD(+)</name>
        <dbReference type="ChEBI" id="CHEBI:57540"/>
    </ligand>
</feature>
<reference evidence="7" key="2">
    <citation type="submission" date="2024-02" db="EMBL/GenBank/DDBJ databases">
        <title>Comparative genomics of Cryptococcus and Kwoniella reveals pathogenesis evolution and contrasting modes of karyotype evolution via chromosome fusion or intercentromeric recombination.</title>
        <authorList>
            <person name="Coelho M.A."/>
            <person name="David-Palma M."/>
            <person name="Shea T."/>
            <person name="Bowers K."/>
            <person name="McGinley-Smith S."/>
            <person name="Mohammad A.W."/>
            <person name="Gnirke A."/>
            <person name="Yurkov A.M."/>
            <person name="Nowrousian M."/>
            <person name="Sun S."/>
            <person name="Cuomo C.A."/>
            <person name="Heitman J."/>
        </authorList>
    </citation>
    <scope>NUCLEOTIDE SEQUENCE</scope>
    <source>
        <strain evidence="7">CBS 10737</strain>
    </source>
</reference>
<evidence type="ECO:0000259" key="6">
    <source>
        <dbReference type="Pfam" id="PF02737"/>
    </source>
</evidence>
<evidence type="ECO:0000256" key="3">
    <source>
        <dbReference type="PIRSR" id="PIRSR000105-1"/>
    </source>
</evidence>
<comment type="similarity">
    <text evidence="1">Belongs to the 3-hydroxyacyl-CoA dehydrogenase family.</text>
</comment>
<dbReference type="Pfam" id="PF02737">
    <property type="entry name" value="3HCDH_N"/>
    <property type="match status" value="1"/>
</dbReference>
<organism evidence="7 8">
    <name type="scientific">Kwoniella pini CBS 10737</name>
    <dbReference type="NCBI Taxonomy" id="1296096"/>
    <lineage>
        <taxon>Eukaryota</taxon>
        <taxon>Fungi</taxon>
        <taxon>Dikarya</taxon>
        <taxon>Basidiomycota</taxon>
        <taxon>Agaricomycotina</taxon>
        <taxon>Tremellomycetes</taxon>
        <taxon>Tremellales</taxon>
        <taxon>Cryptococcaceae</taxon>
        <taxon>Kwoniella</taxon>
    </lineage>
</organism>
<dbReference type="Proteomes" id="UP000094020">
    <property type="component" value="Chromosome 8"/>
</dbReference>
<dbReference type="InterPro" id="IPR013328">
    <property type="entry name" value="6PGD_dom2"/>
</dbReference>
<dbReference type="PIRSF" id="PIRSF000105">
    <property type="entry name" value="HCDH"/>
    <property type="match status" value="1"/>
</dbReference>
<feature type="binding site" evidence="4">
    <location>
        <position position="38"/>
    </location>
    <ligand>
        <name>NAD(+)</name>
        <dbReference type="ChEBI" id="CHEBI:57540"/>
    </ligand>
</feature>
<dbReference type="InterPro" id="IPR006176">
    <property type="entry name" value="3-OHacyl-CoA_DH_NAD-bd"/>
</dbReference>
<proteinExistence type="inferred from homology"/>
<dbReference type="EMBL" id="CP144526">
    <property type="protein sequence ID" value="WWC72225.1"/>
    <property type="molecule type" value="Genomic_DNA"/>
</dbReference>
<dbReference type="RefSeq" id="XP_070059369.1">
    <property type="nucleotide sequence ID" value="XM_070203268.1"/>
</dbReference>
<accession>A0AAJ8L9T9</accession>
<feature type="binding site" evidence="4">
    <location>
        <position position="167"/>
    </location>
    <ligand>
        <name>NAD(+)</name>
        <dbReference type="ChEBI" id="CHEBI:57540"/>
    </ligand>
</feature>
<feature type="binding site" evidence="4">
    <location>
        <position position="298"/>
    </location>
    <ligand>
        <name>NAD(+)</name>
        <dbReference type="ChEBI" id="CHEBI:57540"/>
    </ligand>
</feature>
<dbReference type="SUPFAM" id="SSF48179">
    <property type="entry name" value="6-phosphogluconate dehydrogenase C-terminal domain-like"/>
    <property type="match status" value="1"/>
</dbReference>
<reference evidence="7" key="1">
    <citation type="submission" date="2013-07" db="EMBL/GenBank/DDBJ databases">
        <authorList>
            <consortium name="The Broad Institute Genome Sequencing Platform"/>
            <person name="Cuomo C."/>
            <person name="Litvintseva A."/>
            <person name="Chen Y."/>
            <person name="Heitman J."/>
            <person name="Sun S."/>
            <person name="Springer D."/>
            <person name="Dromer F."/>
            <person name="Young S.K."/>
            <person name="Zeng Q."/>
            <person name="Gargeya S."/>
            <person name="Fitzgerald M."/>
            <person name="Abouelleil A."/>
            <person name="Alvarado L."/>
            <person name="Berlin A.M."/>
            <person name="Chapman S.B."/>
            <person name="Dewar J."/>
            <person name="Goldberg J."/>
            <person name="Griggs A."/>
            <person name="Gujja S."/>
            <person name="Hansen M."/>
            <person name="Howarth C."/>
            <person name="Imamovic A."/>
            <person name="Larimer J."/>
            <person name="McCowan C."/>
            <person name="Murphy C."/>
            <person name="Pearson M."/>
            <person name="Priest M."/>
            <person name="Roberts A."/>
            <person name="Saif S."/>
            <person name="Shea T."/>
            <person name="Sykes S."/>
            <person name="Wortman J."/>
            <person name="Nusbaum C."/>
            <person name="Birren B."/>
        </authorList>
    </citation>
    <scope>NUCLEOTIDE SEQUENCE</scope>
    <source>
        <strain evidence="7">CBS 10737</strain>
    </source>
</reference>
<feature type="binding site" evidence="4">
    <location>
        <position position="132"/>
    </location>
    <ligand>
        <name>NAD(+)</name>
        <dbReference type="ChEBI" id="CHEBI:57540"/>
    </ligand>
</feature>
<dbReference type="Pfam" id="PF00725">
    <property type="entry name" value="3HCDH"/>
    <property type="match status" value="1"/>
</dbReference>
<keyword evidence="2" id="KW-0560">Oxidoreductase</keyword>
<dbReference type="InterPro" id="IPR008927">
    <property type="entry name" value="6-PGluconate_DH-like_C_sf"/>
</dbReference>
<evidence type="ECO:0000313" key="8">
    <source>
        <dbReference type="Proteomes" id="UP000094020"/>
    </source>
</evidence>
<feature type="site" description="Important for catalytic activity" evidence="3">
    <location>
        <position position="164"/>
    </location>
</feature>
<evidence type="ECO:0008006" key="9">
    <source>
        <dbReference type="Google" id="ProtNLM"/>
    </source>
</evidence>
<evidence type="ECO:0000256" key="2">
    <source>
        <dbReference type="ARBA" id="ARBA00023002"/>
    </source>
</evidence>
<protein>
    <recommendedName>
        <fullName evidence="9">3-hydroxybutyryl-CoA dehydrogenase</fullName>
    </recommendedName>
</protein>
<keyword evidence="4" id="KW-0520">NAD</keyword>
<dbReference type="Gene3D" id="3.40.50.720">
    <property type="entry name" value="NAD(P)-binding Rossmann-like Domain"/>
    <property type="match status" value="1"/>
</dbReference>
<dbReference type="InterPro" id="IPR036291">
    <property type="entry name" value="NAD(P)-bd_dom_sf"/>
</dbReference>
<evidence type="ECO:0000313" key="7">
    <source>
        <dbReference type="EMBL" id="WWC72225.1"/>
    </source>
</evidence>
<dbReference type="GO" id="GO:0006631">
    <property type="term" value="P:fatty acid metabolic process"/>
    <property type="evidence" value="ECO:0007669"/>
    <property type="project" value="InterPro"/>
</dbReference>
<sequence length="315" mass="33944">MSVLQPIRKAAIIGAGQMGLGIAYVSAVHAKIPITIHDPSSSVLSSALDKYKSLISRDVSKSRLTQEQADEALGKFSIVQGDGSGEGIGEPLKDDVDLVIEAIPEIPELKLGLFKRLGRILPSTTILGSNTSSISITKLSASAGSNLSGDEDRKKSSERVIGIHYFNPVPQMKLVEIIPALQTSQNTIDRSKAFGKACKKEVTTSSDSPGFIANAILMPMINEAIIVLEKGIATPEDIDTTFRLGMGHPMGPLTLADLIGLDTCLNIQKVLHNEFGDSKYRPSNLLIKMVDAGWIGKKIRKGFYEYDENGNKILN</sequence>
<dbReference type="KEGG" id="kpin:30173381"/>
<evidence type="ECO:0000256" key="1">
    <source>
        <dbReference type="ARBA" id="ARBA00009463"/>
    </source>
</evidence>
<dbReference type="SUPFAM" id="SSF51735">
    <property type="entry name" value="NAD(P)-binding Rossmann-fold domains"/>
    <property type="match status" value="1"/>
</dbReference>
<dbReference type="PANTHER" id="PTHR48075">
    <property type="entry name" value="3-HYDROXYACYL-COA DEHYDROGENASE FAMILY PROTEIN"/>
    <property type="match status" value="1"/>
</dbReference>
<dbReference type="InterPro" id="IPR006108">
    <property type="entry name" value="3HC_DH_C"/>
</dbReference>
<gene>
    <name evidence="7" type="ORF">I206_106187</name>
</gene>
<feature type="binding site" evidence="4">
    <location>
        <begin position="14"/>
        <end position="19"/>
    </location>
    <ligand>
        <name>NAD(+)</name>
        <dbReference type="ChEBI" id="CHEBI:57540"/>
    </ligand>
</feature>
<dbReference type="AlphaFoldDB" id="A0AAJ8L9T9"/>
<dbReference type="GeneID" id="30173381"/>
<feature type="domain" description="3-hydroxyacyl-CoA dehydrogenase C-terminal" evidence="5">
    <location>
        <begin position="210"/>
        <end position="306"/>
    </location>
</feature>
<keyword evidence="8" id="KW-1185">Reference proteome</keyword>
<name>A0AAJ8L9T9_9TREE</name>
<dbReference type="Gene3D" id="1.10.1040.10">
    <property type="entry name" value="N-(1-d-carboxylethyl)-l-norvaline Dehydrogenase, domain 2"/>
    <property type="match status" value="1"/>
</dbReference>
<evidence type="ECO:0000256" key="4">
    <source>
        <dbReference type="PIRSR" id="PIRSR000105-2"/>
    </source>
</evidence>
<dbReference type="PANTHER" id="PTHR48075:SF5">
    <property type="entry name" value="3-HYDROXYBUTYRYL-COA DEHYDROGENASE"/>
    <property type="match status" value="1"/>
</dbReference>
<dbReference type="InterPro" id="IPR022694">
    <property type="entry name" value="3-OHacyl-CoA_DH"/>
</dbReference>
<dbReference type="GO" id="GO:0070403">
    <property type="term" value="F:NAD+ binding"/>
    <property type="evidence" value="ECO:0007669"/>
    <property type="project" value="InterPro"/>
</dbReference>
<feature type="domain" description="3-hydroxyacyl-CoA dehydrogenase NAD binding" evidence="6">
    <location>
        <begin position="9"/>
        <end position="204"/>
    </location>
</feature>
<evidence type="ECO:0000259" key="5">
    <source>
        <dbReference type="Pfam" id="PF00725"/>
    </source>
</evidence>
<dbReference type="GO" id="GO:0016616">
    <property type="term" value="F:oxidoreductase activity, acting on the CH-OH group of donors, NAD or NADP as acceptor"/>
    <property type="evidence" value="ECO:0007669"/>
    <property type="project" value="InterPro"/>
</dbReference>
<feature type="binding site" evidence="4">
    <location>
        <position position="105"/>
    </location>
    <ligand>
        <name>NAD(+)</name>
        <dbReference type="ChEBI" id="CHEBI:57540"/>
    </ligand>
</feature>